<evidence type="ECO:0000313" key="1">
    <source>
        <dbReference type="EMBL" id="KAK3505996.1"/>
    </source>
</evidence>
<evidence type="ECO:0000313" key="2">
    <source>
        <dbReference type="Proteomes" id="UP001274896"/>
    </source>
</evidence>
<gene>
    <name evidence="1" type="ORF">QTP70_018910</name>
</gene>
<protein>
    <submittedName>
        <fullName evidence="1">Uncharacterized protein</fullName>
    </submittedName>
</protein>
<reference evidence="1" key="1">
    <citation type="submission" date="2023-06" db="EMBL/GenBank/DDBJ databases">
        <title>Male Hemibagrus guttatus genome.</title>
        <authorList>
            <person name="Bian C."/>
        </authorList>
    </citation>
    <scope>NUCLEOTIDE SEQUENCE</scope>
    <source>
        <strain evidence="1">Male_cb2023</strain>
        <tissue evidence="1">Muscle</tissue>
    </source>
</reference>
<dbReference type="AlphaFoldDB" id="A0AAE0UH92"/>
<organism evidence="1 2">
    <name type="scientific">Hemibagrus guttatus</name>
    <dbReference type="NCBI Taxonomy" id="175788"/>
    <lineage>
        <taxon>Eukaryota</taxon>
        <taxon>Metazoa</taxon>
        <taxon>Chordata</taxon>
        <taxon>Craniata</taxon>
        <taxon>Vertebrata</taxon>
        <taxon>Euteleostomi</taxon>
        <taxon>Actinopterygii</taxon>
        <taxon>Neopterygii</taxon>
        <taxon>Teleostei</taxon>
        <taxon>Ostariophysi</taxon>
        <taxon>Siluriformes</taxon>
        <taxon>Bagridae</taxon>
        <taxon>Hemibagrus</taxon>
    </lineage>
</organism>
<accession>A0AAE0UH92</accession>
<proteinExistence type="predicted"/>
<dbReference type="EMBL" id="JAUCMX010000239">
    <property type="protein sequence ID" value="KAK3505996.1"/>
    <property type="molecule type" value="Genomic_DNA"/>
</dbReference>
<dbReference type="Proteomes" id="UP001274896">
    <property type="component" value="Unassembled WGS sequence"/>
</dbReference>
<keyword evidence="2" id="KW-1185">Reference proteome</keyword>
<comment type="caution">
    <text evidence="1">The sequence shown here is derived from an EMBL/GenBank/DDBJ whole genome shotgun (WGS) entry which is preliminary data.</text>
</comment>
<sequence>MDMLRLIYCFLLGFKMSSHIENYNQSEFQRFYLFVLTGCSLCAAGLRGPDSVPEDSF</sequence>
<name>A0AAE0UH92_9TELE</name>